<feature type="compositionally biased region" description="Basic and acidic residues" evidence="9">
    <location>
        <begin position="948"/>
        <end position="957"/>
    </location>
</feature>
<dbReference type="InterPro" id="IPR012677">
    <property type="entry name" value="Nucleotide-bd_a/b_plait_sf"/>
</dbReference>
<dbReference type="InterPro" id="IPR035979">
    <property type="entry name" value="RBD_domain_sf"/>
</dbReference>
<dbReference type="Proteomes" id="UP001557470">
    <property type="component" value="Unassembled WGS sequence"/>
</dbReference>
<feature type="compositionally biased region" description="Acidic residues" evidence="9">
    <location>
        <begin position="490"/>
        <end position="501"/>
    </location>
</feature>
<evidence type="ECO:0000256" key="7">
    <source>
        <dbReference type="ARBA" id="ARBA00068539"/>
    </source>
</evidence>
<feature type="region of interest" description="Disordered" evidence="9">
    <location>
        <begin position="200"/>
        <end position="224"/>
    </location>
</feature>
<dbReference type="GO" id="GO:0005730">
    <property type="term" value="C:nucleolus"/>
    <property type="evidence" value="ECO:0007669"/>
    <property type="project" value="UniProtKB-SubCell"/>
</dbReference>
<evidence type="ECO:0000256" key="8">
    <source>
        <dbReference type="PROSITE-ProRule" id="PRU00176"/>
    </source>
</evidence>
<dbReference type="InterPro" id="IPR000504">
    <property type="entry name" value="RRM_dom"/>
</dbReference>
<proteinExistence type="predicted"/>
<feature type="compositionally biased region" description="Acidic residues" evidence="9">
    <location>
        <begin position="852"/>
        <end position="861"/>
    </location>
</feature>
<feature type="region of interest" description="Disordered" evidence="9">
    <location>
        <begin position="948"/>
        <end position="979"/>
    </location>
</feature>
<dbReference type="InterPro" id="IPR034138">
    <property type="entry name" value="NOP8_RRM"/>
</dbReference>
<comment type="subcellular location">
    <subcellularLocation>
        <location evidence="1">Nucleus</location>
        <location evidence="1">Nucleolus</location>
    </subcellularLocation>
</comment>
<dbReference type="SMART" id="SM00360">
    <property type="entry name" value="RRM"/>
    <property type="match status" value="1"/>
</dbReference>
<feature type="region of interest" description="Disordered" evidence="9">
    <location>
        <begin position="1018"/>
        <end position="1047"/>
    </location>
</feature>
<dbReference type="Pfam" id="PF00076">
    <property type="entry name" value="RRM_1"/>
    <property type="match status" value="1"/>
</dbReference>
<feature type="compositionally biased region" description="Acidic residues" evidence="9">
    <location>
        <begin position="425"/>
        <end position="434"/>
    </location>
</feature>
<evidence type="ECO:0000256" key="5">
    <source>
        <dbReference type="ARBA" id="ARBA00054821"/>
    </source>
</evidence>
<organism evidence="11 12">
    <name type="scientific">Umbra pygmaea</name>
    <name type="common">Eastern mudminnow</name>
    <dbReference type="NCBI Taxonomy" id="75934"/>
    <lineage>
        <taxon>Eukaryota</taxon>
        <taxon>Metazoa</taxon>
        <taxon>Chordata</taxon>
        <taxon>Craniata</taxon>
        <taxon>Vertebrata</taxon>
        <taxon>Euteleostomi</taxon>
        <taxon>Actinopterygii</taxon>
        <taxon>Neopterygii</taxon>
        <taxon>Teleostei</taxon>
        <taxon>Protacanthopterygii</taxon>
        <taxon>Esociformes</taxon>
        <taxon>Umbridae</taxon>
        <taxon>Umbra</taxon>
    </lineage>
</organism>
<dbReference type="EMBL" id="JAGEUA010000002">
    <property type="protein sequence ID" value="KAL1007825.1"/>
    <property type="molecule type" value="Genomic_DNA"/>
</dbReference>
<evidence type="ECO:0000256" key="3">
    <source>
        <dbReference type="ARBA" id="ARBA00022884"/>
    </source>
</evidence>
<feature type="compositionally biased region" description="Acidic residues" evidence="9">
    <location>
        <begin position="1160"/>
        <end position="1170"/>
    </location>
</feature>
<dbReference type="FunFam" id="3.30.70.330:FF:000346">
    <property type="entry name" value="Nucleolar protein 8"/>
    <property type="match status" value="1"/>
</dbReference>
<evidence type="ECO:0000256" key="6">
    <source>
        <dbReference type="ARBA" id="ARBA00065066"/>
    </source>
</evidence>
<feature type="region of interest" description="Disordered" evidence="9">
    <location>
        <begin position="747"/>
        <end position="818"/>
    </location>
</feature>
<dbReference type="AlphaFoldDB" id="A0ABD0XV53"/>
<feature type="compositionally biased region" description="Acidic residues" evidence="9">
    <location>
        <begin position="908"/>
        <end position="918"/>
    </location>
</feature>
<feature type="compositionally biased region" description="Acidic residues" evidence="9">
    <location>
        <begin position="958"/>
        <end position="968"/>
    </location>
</feature>
<protein>
    <recommendedName>
        <fullName evidence="7">Nucleolar protein 8</fullName>
    </recommendedName>
</protein>
<sequence>MKRLYIGGLSHSITEKDLKDRFGKFGKVQDVELRTRRDDEGVPYKSFGYINLEITDADFRKCMTVLNKSKWKGGMIQIEQAKESFLQKLSQERQEAADKTPSPNVDHKNTLLESMKKAGVENFHMKAAVPGTEVPGHNDWVVSKFGRVLPVLNLKCPGRNKIIKYDPSKHSHNIKKLETAVEAPGLTPVSMLTWEMSGGDDEISKKRRGEFPSQNTHPNKKMKESSINVVIKEDTETGVEICNGSSKKVSTTIQKYNRETKTPTKPKVTAAHTKSQTEPSVCVFDSTDDSDGEVGKLVTQTSILVETAEGGNNNEDYLEVVGDDYTPKTFLGNQQKNKNVHQLPVALSRKDEEDYDSADTDEILSSRTTASISEQDRPPVVEKQSSVTQIKNIKHTCSAKAKKADKIVPKRLVKKLAKKKVPSSESDDDDDSEGGEALTSSEAEKTGKLVPGKKSSEIINVDLDCISLSSEDENPVKKALSKKKNPPSSDDTDSEASADSEYEALFTNCQRLEFSLDDLQQLVKESFLNGQDQDSEDHECDSQQPGPSHVSEISGEAHSRDSKAPVPLAVKGKGNTPEEILAAILGDKGDEERKNKRKNKGKTTMCSSTPLPAFQGTKGLYKTTSLSSSSWQCSGDIGLKRPDEKEGKTEVSQKFFKSDTKGVCKSSASITVPGHSTSEDVKTVPASSKSLDLTKRPSNSLDGEVPAETPALKKKKTAQAEKNVDSPVLKQKLLTTAKNKRDVLVTHSASSCIHGSSSEEEEEEDVRDIAAPTTSWSVPAKKSQQTKLSKKPQSADRLVDAKQQQDNQRRLAALEQKQKEAELQKKLIQGALAKVDAPTSGQGKQHIKFSFDEDGSDDDDGVSPVPLTTKTLFQDSQSDEDDEDSPVSQKDNRKKKKSEGLARHKLFDDEDEEVDEEDGGRFLIKPQFEGESGAKLMRLQSRVGTDERFQMDSRFIDSDEEDNDVPEEESSHPVIESELSEEKKKNLNILSGVLNINVQPSVKGMKFRDISTLIYDPTKDEHTAFETKNDQPKKDSKLARKKKREEAAKLPEVSKDIYYEVSVNLKEVFGAAENETTGEERAWDEEDKEEAGLSVEVDPVTVSSLLSSGESEVPSTFKFSFFGDEENTATETSADKEEYRVQLLRGAKMSWQADPRFQDSSDEEDKDEEQTVPPHSSAIPTEEPVASKKASFFFNVDDVRFIEGPKAFCRSDHLEDQIEKWKEMRTSLVQEYRKKHKKAKRRLNTRK</sequence>
<gene>
    <name evidence="11" type="ORF">UPYG_G00092140</name>
</gene>
<feature type="compositionally biased region" description="Basic and acidic residues" evidence="9">
    <location>
        <begin position="898"/>
        <end position="907"/>
    </location>
</feature>
<dbReference type="CDD" id="cd12226">
    <property type="entry name" value="RRM_NOL8"/>
    <property type="match status" value="1"/>
</dbReference>
<reference evidence="11 12" key="1">
    <citation type="submission" date="2024-06" db="EMBL/GenBank/DDBJ databases">
        <authorList>
            <person name="Pan Q."/>
            <person name="Wen M."/>
            <person name="Jouanno E."/>
            <person name="Zahm M."/>
            <person name="Klopp C."/>
            <person name="Cabau C."/>
            <person name="Louis A."/>
            <person name="Berthelot C."/>
            <person name="Parey E."/>
            <person name="Roest Crollius H."/>
            <person name="Montfort J."/>
            <person name="Robinson-Rechavi M."/>
            <person name="Bouchez O."/>
            <person name="Lampietro C."/>
            <person name="Lopez Roques C."/>
            <person name="Donnadieu C."/>
            <person name="Postlethwait J."/>
            <person name="Bobe J."/>
            <person name="Verreycken H."/>
            <person name="Guiguen Y."/>
        </authorList>
    </citation>
    <scope>NUCLEOTIDE SEQUENCE [LARGE SCALE GENOMIC DNA]</scope>
    <source>
        <strain evidence="11">Up_M1</strain>
        <tissue evidence="11">Testis</tissue>
    </source>
</reference>
<dbReference type="PANTHER" id="PTHR48029:SF1">
    <property type="entry name" value="NUCLEOLAR PROTEIN 8"/>
    <property type="match status" value="1"/>
</dbReference>
<dbReference type="PROSITE" id="PS50102">
    <property type="entry name" value="RRM"/>
    <property type="match status" value="1"/>
</dbReference>
<keyword evidence="4" id="KW-0539">Nucleus</keyword>
<feature type="compositionally biased region" description="Polar residues" evidence="9">
    <location>
        <begin position="666"/>
        <end position="676"/>
    </location>
</feature>
<dbReference type="GO" id="GO:0003723">
    <property type="term" value="F:RNA binding"/>
    <property type="evidence" value="ECO:0007669"/>
    <property type="project" value="UniProtKB-UniRule"/>
</dbReference>
<evidence type="ECO:0000256" key="9">
    <source>
        <dbReference type="SAM" id="MobiDB-lite"/>
    </source>
</evidence>
<feature type="compositionally biased region" description="Polar residues" evidence="9">
    <location>
        <begin position="363"/>
        <end position="373"/>
    </location>
</feature>
<evidence type="ECO:0000256" key="2">
    <source>
        <dbReference type="ARBA" id="ARBA00022553"/>
    </source>
</evidence>
<comment type="function">
    <text evidence="5">Plays an essential role in the survival of diffuse-type gastric cancer cells. Acts as a nucleolar anchoring protein for DDX47. May be involved in regulation of gene expression at the post-transcriptional level or in ribosome biogenesis in cancer cells.</text>
</comment>
<dbReference type="Gene3D" id="3.30.70.330">
    <property type="match status" value="1"/>
</dbReference>
<dbReference type="SUPFAM" id="SSF54928">
    <property type="entry name" value="RNA-binding domain, RBD"/>
    <property type="match status" value="1"/>
</dbReference>
<feature type="compositionally biased region" description="Polar residues" evidence="9">
    <location>
        <begin position="685"/>
        <end position="701"/>
    </location>
</feature>
<feature type="region of interest" description="Disordered" evidence="9">
    <location>
        <begin position="415"/>
        <end position="453"/>
    </location>
</feature>
<evidence type="ECO:0000313" key="11">
    <source>
        <dbReference type="EMBL" id="KAL1007825.1"/>
    </source>
</evidence>
<comment type="subunit">
    <text evidence="6">Interacts with the GTP form of RRAGA, RRAGC and RRAGD. Interacts with NIP7. Interacts with DDX18; the interaction is RNA-dependent. Interacts with DDX47; the interaction is RNA-dependent.</text>
</comment>
<feature type="compositionally biased region" description="Acidic residues" evidence="9">
    <location>
        <begin position="353"/>
        <end position="362"/>
    </location>
</feature>
<feature type="compositionally biased region" description="Basic and acidic residues" evidence="9">
    <location>
        <begin position="638"/>
        <end position="648"/>
    </location>
</feature>
<keyword evidence="12" id="KW-1185">Reference proteome</keyword>
<feature type="domain" description="RRM" evidence="10">
    <location>
        <begin position="2"/>
        <end position="83"/>
    </location>
</feature>
<feature type="compositionally biased region" description="Polar residues" evidence="9">
    <location>
        <begin position="772"/>
        <end position="787"/>
    </location>
</feature>
<dbReference type="PANTHER" id="PTHR48029">
    <property type="entry name" value="NUCLEOLAR PROTEIN 8"/>
    <property type="match status" value="1"/>
</dbReference>
<comment type="caution">
    <text evidence="11">The sequence shown here is derived from an EMBL/GenBank/DDBJ whole genome shotgun (WGS) entry which is preliminary data.</text>
</comment>
<name>A0ABD0XV53_UMBPY</name>
<evidence type="ECO:0000256" key="1">
    <source>
        <dbReference type="ARBA" id="ARBA00004604"/>
    </source>
</evidence>
<feature type="region of interest" description="Disordered" evidence="9">
    <location>
        <begin position="348"/>
        <end position="388"/>
    </location>
</feature>
<evidence type="ECO:0000313" key="12">
    <source>
        <dbReference type="Proteomes" id="UP001557470"/>
    </source>
</evidence>
<keyword evidence="2" id="KW-0597">Phosphoprotein</keyword>
<feature type="region of interest" description="Disordered" evidence="9">
    <location>
        <begin position="525"/>
        <end position="648"/>
    </location>
</feature>
<feature type="region of interest" description="Disordered" evidence="9">
    <location>
        <begin position="470"/>
        <end position="501"/>
    </location>
</feature>
<evidence type="ECO:0000259" key="10">
    <source>
        <dbReference type="PROSITE" id="PS50102"/>
    </source>
</evidence>
<keyword evidence="3 8" id="KW-0694">RNA-binding</keyword>
<feature type="region of interest" description="Disordered" evidence="9">
    <location>
        <begin position="1151"/>
        <end position="1185"/>
    </location>
</feature>
<evidence type="ECO:0000256" key="4">
    <source>
        <dbReference type="ARBA" id="ARBA00023242"/>
    </source>
</evidence>
<feature type="region of interest" description="Disordered" evidence="9">
    <location>
        <begin position="1070"/>
        <end position="1096"/>
    </location>
</feature>
<accession>A0ABD0XV53</accession>
<feature type="region of interest" description="Disordered" evidence="9">
    <location>
        <begin position="835"/>
        <end position="927"/>
    </location>
</feature>
<feature type="region of interest" description="Disordered" evidence="9">
    <location>
        <begin position="666"/>
        <end position="728"/>
    </location>
</feature>